<evidence type="ECO:0000313" key="2">
    <source>
        <dbReference type="Proteomes" id="UP001162501"/>
    </source>
</evidence>
<sequence>MDQQMNQQSPAHPWNPALDYDVETAVQRALNRTGGGWPLHVQVVLPLRALVAMAALGNDSLSLGSTALVLVEEIFKLGAQLTLQAATILHPVSHCCDTGGLCLLAALGVLAPAWSRRRRPRGTSAVPDPGIPGPQRCSSARTYLVICTVAVAVLRWGLPLAIVTFLPRQEYLSMSFDLLLLLSSAVCTAHWVIYLLAGRLRRGRHQDTRDVLRQRAPMRALEVTFCADASTGPRPPRDSPGSGWRQSRHDKRPRTSGLGGRCFLSPPCLGPQLIRP</sequence>
<dbReference type="Proteomes" id="UP001162501">
    <property type="component" value="Chromosome 28"/>
</dbReference>
<accession>A0ACB0EXS1</accession>
<protein>
    <submittedName>
        <fullName evidence="1">Uncharacterized protein</fullName>
    </submittedName>
</protein>
<proteinExistence type="predicted"/>
<gene>
    <name evidence="1" type="ORF">MRATA1EN3_LOCUS16152</name>
</gene>
<name>A0ACB0EXS1_RANTA</name>
<evidence type="ECO:0000313" key="1">
    <source>
        <dbReference type="EMBL" id="CAI9704939.1"/>
    </source>
</evidence>
<organism evidence="1 2">
    <name type="scientific">Rangifer tarandus platyrhynchus</name>
    <name type="common">Svalbard reindeer</name>
    <dbReference type="NCBI Taxonomy" id="3082113"/>
    <lineage>
        <taxon>Eukaryota</taxon>
        <taxon>Metazoa</taxon>
        <taxon>Chordata</taxon>
        <taxon>Craniata</taxon>
        <taxon>Vertebrata</taxon>
        <taxon>Euteleostomi</taxon>
        <taxon>Mammalia</taxon>
        <taxon>Eutheria</taxon>
        <taxon>Laurasiatheria</taxon>
        <taxon>Artiodactyla</taxon>
        <taxon>Ruminantia</taxon>
        <taxon>Pecora</taxon>
        <taxon>Cervidae</taxon>
        <taxon>Odocoileinae</taxon>
        <taxon>Rangifer</taxon>
    </lineage>
</organism>
<reference evidence="1" key="1">
    <citation type="submission" date="2023-05" db="EMBL/GenBank/DDBJ databases">
        <authorList>
            <consortium name="ELIXIR-Norway"/>
        </authorList>
    </citation>
    <scope>NUCLEOTIDE SEQUENCE</scope>
</reference>
<dbReference type="EMBL" id="OX596112">
    <property type="protein sequence ID" value="CAI9704939.1"/>
    <property type="molecule type" value="Genomic_DNA"/>
</dbReference>